<gene>
    <name evidence="2" type="ORF">PCOR1329_LOCUS21842</name>
</gene>
<name>A0ABN9RST1_9DINO</name>
<dbReference type="InterPro" id="IPR013783">
    <property type="entry name" value="Ig-like_fold"/>
</dbReference>
<proteinExistence type="predicted"/>
<dbReference type="Proteomes" id="UP001189429">
    <property type="component" value="Unassembled WGS sequence"/>
</dbReference>
<evidence type="ECO:0000313" key="3">
    <source>
        <dbReference type="Proteomes" id="UP001189429"/>
    </source>
</evidence>
<evidence type="ECO:0000256" key="1">
    <source>
        <dbReference type="SAM" id="MobiDB-lite"/>
    </source>
</evidence>
<accession>A0ABN9RST1</accession>
<dbReference type="InterPro" id="IPR036116">
    <property type="entry name" value="FN3_sf"/>
</dbReference>
<feature type="region of interest" description="Disordered" evidence="1">
    <location>
        <begin position="174"/>
        <end position="211"/>
    </location>
</feature>
<sequence>MATDARDQEWLPNDGGVSDYVSKLLQIQGEEAAQLIQLSLRRSAGIDVMGQRFDAAVLKEALQRWDLAEAVLHGRGGAPEAAGTSTWSVPEVAGADTPSAHKLRALLSQAGVDCAACVEKRDLQSLWERFELLRSRPLPELRASCAAAGGPQQGSAEECARFLLTPDPAARRLPEAAAASPAAADPGAASGPGPARAPMGPSAAAACSERERDALREAQRIQGLRREAFRTAAAWGFAVLAVAERDLSAVHRGYRALMKKLHPDKAGSSPDVECAAESVRQAKALCERGLSRETPPGKPRQLQFSVVCGQPGRRRFKLSWAAPEGRSGGPVRKYVVAAVDPAYGKALSVGVLEPDYSEELKRFVSVDEMNSFVLAEDELQKMPKLWQQGRAQVQVAAANDAGQSPWEVLQVPLTGLAPDAVSEAGPPRCRCRGRRGRSCGCRSVRLRSRDVQASGSGALQMAQGPEENRAVGVAAVGACAVHWQQGRARR</sequence>
<protein>
    <recommendedName>
        <fullName evidence="4">J domain-containing protein</fullName>
    </recommendedName>
</protein>
<evidence type="ECO:0000313" key="2">
    <source>
        <dbReference type="EMBL" id="CAK0820012.1"/>
    </source>
</evidence>
<evidence type="ECO:0008006" key="4">
    <source>
        <dbReference type="Google" id="ProtNLM"/>
    </source>
</evidence>
<dbReference type="SUPFAM" id="SSF49265">
    <property type="entry name" value="Fibronectin type III"/>
    <property type="match status" value="1"/>
</dbReference>
<comment type="caution">
    <text evidence="2">The sequence shown here is derived from an EMBL/GenBank/DDBJ whole genome shotgun (WGS) entry which is preliminary data.</text>
</comment>
<keyword evidence="3" id="KW-1185">Reference proteome</keyword>
<dbReference type="InterPro" id="IPR001623">
    <property type="entry name" value="DnaJ_domain"/>
</dbReference>
<dbReference type="CDD" id="cd06257">
    <property type="entry name" value="DnaJ"/>
    <property type="match status" value="1"/>
</dbReference>
<feature type="compositionally biased region" description="Low complexity" evidence="1">
    <location>
        <begin position="175"/>
        <end position="206"/>
    </location>
</feature>
<organism evidence="2 3">
    <name type="scientific">Prorocentrum cordatum</name>
    <dbReference type="NCBI Taxonomy" id="2364126"/>
    <lineage>
        <taxon>Eukaryota</taxon>
        <taxon>Sar</taxon>
        <taxon>Alveolata</taxon>
        <taxon>Dinophyceae</taxon>
        <taxon>Prorocentrales</taxon>
        <taxon>Prorocentraceae</taxon>
        <taxon>Prorocentrum</taxon>
    </lineage>
</organism>
<dbReference type="Gene3D" id="2.60.40.10">
    <property type="entry name" value="Immunoglobulins"/>
    <property type="match status" value="1"/>
</dbReference>
<dbReference type="EMBL" id="CAUYUJ010007225">
    <property type="protein sequence ID" value="CAK0820012.1"/>
    <property type="molecule type" value="Genomic_DNA"/>
</dbReference>
<reference evidence="2" key="1">
    <citation type="submission" date="2023-10" db="EMBL/GenBank/DDBJ databases">
        <authorList>
            <person name="Chen Y."/>
            <person name="Shah S."/>
            <person name="Dougan E. K."/>
            <person name="Thang M."/>
            <person name="Chan C."/>
        </authorList>
    </citation>
    <scope>NUCLEOTIDE SEQUENCE [LARGE SCALE GENOMIC DNA]</scope>
</reference>